<reference evidence="3 4" key="1">
    <citation type="submission" date="2018-03" db="EMBL/GenBank/DDBJ databases">
        <title>Bacteriophage NCPPB3778 and a type I-E CRISPR drive the evolution of the US Biological Select Agent, Rathayibacter toxicus.</title>
        <authorList>
            <person name="Davis E.W.II."/>
            <person name="Tabima J.F."/>
            <person name="Weisberg A.J."/>
            <person name="Dantas Lopes L."/>
            <person name="Wiseman M.S."/>
            <person name="Wiseman M.S."/>
            <person name="Pupko T."/>
            <person name="Belcher M.S."/>
            <person name="Sechler A.J."/>
            <person name="Tancos M.A."/>
            <person name="Schroeder B.K."/>
            <person name="Murray T.D."/>
            <person name="Luster D.G."/>
            <person name="Schneider W.L."/>
            <person name="Rogers E."/>
            <person name="Andreote F.D."/>
            <person name="Grunwald N.J."/>
            <person name="Putnam M.L."/>
            <person name="Chang J.H."/>
        </authorList>
    </citation>
    <scope>NUCLEOTIDE SEQUENCE [LARGE SCALE GENOMIC DNA]</scope>
    <source>
        <strain evidence="3 4">DSM 15933</strain>
    </source>
</reference>
<dbReference type="AlphaFoldDB" id="A0A2T4UTW0"/>
<evidence type="ECO:0000313" key="3">
    <source>
        <dbReference type="EMBL" id="PTL72980.1"/>
    </source>
</evidence>
<feature type="compositionally biased region" description="Basic and acidic residues" evidence="1">
    <location>
        <begin position="1"/>
        <end position="14"/>
    </location>
</feature>
<dbReference type="Proteomes" id="UP000241085">
    <property type="component" value="Unassembled WGS sequence"/>
</dbReference>
<proteinExistence type="predicted"/>
<comment type="caution">
    <text evidence="3">The sequence shown here is derived from an EMBL/GenBank/DDBJ whole genome shotgun (WGS) entry which is preliminary data.</text>
</comment>
<accession>A0A2T4UTW0</accession>
<feature type="transmembrane region" description="Helical" evidence="2">
    <location>
        <begin position="115"/>
        <end position="141"/>
    </location>
</feature>
<feature type="region of interest" description="Disordered" evidence="1">
    <location>
        <begin position="1"/>
        <end position="100"/>
    </location>
</feature>
<feature type="compositionally biased region" description="Basic and acidic residues" evidence="1">
    <location>
        <begin position="27"/>
        <end position="36"/>
    </location>
</feature>
<gene>
    <name evidence="3" type="ORF">C1I63_09045</name>
</gene>
<name>A0A2T4UTW0_9MICO</name>
<dbReference type="EMBL" id="PZPL01000001">
    <property type="protein sequence ID" value="PTL72980.1"/>
    <property type="molecule type" value="Genomic_DNA"/>
</dbReference>
<organism evidence="3 4">
    <name type="scientific">Rathayibacter caricis DSM 15933</name>
    <dbReference type="NCBI Taxonomy" id="1328867"/>
    <lineage>
        <taxon>Bacteria</taxon>
        <taxon>Bacillati</taxon>
        <taxon>Actinomycetota</taxon>
        <taxon>Actinomycetes</taxon>
        <taxon>Micrococcales</taxon>
        <taxon>Microbacteriaceae</taxon>
        <taxon>Rathayibacter</taxon>
    </lineage>
</organism>
<feature type="compositionally biased region" description="Basic and acidic residues" evidence="1">
    <location>
        <begin position="58"/>
        <end position="79"/>
    </location>
</feature>
<keyword evidence="2" id="KW-0472">Membrane</keyword>
<keyword evidence="2" id="KW-0812">Transmembrane</keyword>
<evidence type="ECO:0000313" key="4">
    <source>
        <dbReference type="Proteomes" id="UP000241085"/>
    </source>
</evidence>
<keyword evidence="4" id="KW-1185">Reference proteome</keyword>
<keyword evidence="2" id="KW-1133">Transmembrane helix</keyword>
<feature type="transmembrane region" description="Helical" evidence="2">
    <location>
        <begin position="161"/>
        <end position="186"/>
    </location>
</feature>
<evidence type="ECO:0000256" key="2">
    <source>
        <dbReference type="SAM" id="Phobius"/>
    </source>
</evidence>
<evidence type="ECO:0000256" key="1">
    <source>
        <dbReference type="SAM" id="MobiDB-lite"/>
    </source>
</evidence>
<protein>
    <submittedName>
        <fullName evidence="3">Uncharacterized protein</fullName>
    </submittedName>
</protein>
<sequence>MRERGGRERMDPRYDPAFQRGFAGGVDRVRGDDRAFARPGAGPRPTGARSAPLPRIAEVADSRRARREAAGSARPEEAVRLPSEARQPAQDVEPEAPSAPVIASEPDAPLLRNPWLLVLLLAGLAGTALGFAILSIGYSSPPAPYYGDSDTPSPEWIQRQILYYASIPLLGSLPFSLLIAIGVAALRWRGRPAPREEEQAED</sequence>